<accession>A0A367ZKV7</accession>
<feature type="chain" id="PRO_5016686116" evidence="3">
    <location>
        <begin position="31"/>
        <end position="602"/>
    </location>
</feature>
<evidence type="ECO:0000259" key="4">
    <source>
        <dbReference type="Pfam" id="PF00675"/>
    </source>
</evidence>
<keyword evidence="6" id="KW-0645">Protease</keyword>
<dbReference type="SUPFAM" id="SSF63411">
    <property type="entry name" value="LuxS/MPP-like metallohydrolase"/>
    <property type="match status" value="2"/>
</dbReference>
<dbReference type="Pfam" id="PF05193">
    <property type="entry name" value="Peptidase_M16_C"/>
    <property type="match status" value="1"/>
</dbReference>
<evidence type="ECO:0000313" key="7">
    <source>
        <dbReference type="Proteomes" id="UP000252355"/>
    </source>
</evidence>
<name>A0A367ZKV7_9BACT</name>
<dbReference type="InterPro" id="IPR011249">
    <property type="entry name" value="Metalloenz_LuxS/M16"/>
</dbReference>
<dbReference type="Gene3D" id="3.30.830.10">
    <property type="entry name" value="Metalloenzyme, LuxS/M16 peptidase-like"/>
    <property type="match status" value="2"/>
</dbReference>
<dbReference type="GO" id="GO:0046872">
    <property type="term" value="F:metal ion binding"/>
    <property type="evidence" value="ECO:0007669"/>
    <property type="project" value="InterPro"/>
</dbReference>
<reference evidence="6 7" key="1">
    <citation type="submission" date="2018-05" db="EMBL/GenBank/DDBJ databases">
        <title>A metagenomic window into the 2 km-deep terrestrial subsurface aquifer revealed taxonomically and functionally diverse microbial community comprising novel uncultured bacterial lineages.</title>
        <authorList>
            <person name="Kadnikov V.V."/>
            <person name="Mardanov A.V."/>
            <person name="Beletsky A.V."/>
            <person name="Banks D."/>
            <person name="Pimenov N.V."/>
            <person name="Frank Y.A."/>
            <person name="Karnachuk O.V."/>
            <person name="Ravin N.V."/>
        </authorList>
    </citation>
    <scope>NUCLEOTIDE SEQUENCE [LARGE SCALE GENOMIC DNA]</scope>
    <source>
        <strain evidence="6">BY5</strain>
    </source>
</reference>
<dbReference type="EMBL" id="QOQW01000019">
    <property type="protein sequence ID" value="RCK78736.1"/>
    <property type="molecule type" value="Genomic_DNA"/>
</dbReference>
<dbReference type="GO" id="GO:0008233">
    <property type="term" value="F:peptidase activity"/>
    <property type="evidence" value="ECO:0007669"/>
    <property type="project" value="UniProtKB-KW"/>
</dbReference>
<comment type="similarity">
    <text evidence="1">Belongs to the peptidase M16 family.</text>
</comment>
<keyword evidence="3" id="KW-0732">Signal</keyword>
<dbReference type="PANTHER" id="PTHR11851:SF49">
    <property type="entry name" value="MITOCHONDRIAL-PROCESSING PEPTIDASE SUBUNIT ALPHA"/>
    <property type="match status" value="1"/>
</dbReference>
<evidence type="ECO:0000256" key="3">
    <source>
        <dbReference type="SAM" id="SignalP"/>
    </source>
</evidence>
<feature type="region of interest" description="Disordered" evidence="2">
    <location>
        <begin position="524"/>
        <end position="602"/>
    </location>
</feature>
<gene>
    <name evidence="6" type="ORF">OZSIB_1089</name>
</gene>
<dbReference type="InterPro" id="IPR007863">
    <property type="entry name" value="Peptidase_M16_C"/>
</dbReference>
<keyword evidence="6" id="KW-0378">Hydrolase</keyword>
<dbReference type="PANTHER" id="PTHR11851">
    <property type="entry name" value="METALLOPROTEASE"/>
    <property type="match status" value="1"/>
</dbReference>
<dbReference type="GO" id="GO:0006508">
    <property type="term" value="P:proteolysis"/>
    <property type="evidence" value="ECO:0007669"/>
    <property type="project" value="UniProtKB-KW"/>
</dbReference>
<protein>
    <submittedName>
        <fullName evidence="6">Protease</fullName>
    </submittedName>
</protein>
<dbReference type="InterPro" id="IPR011765">
    <property type="entry name" value="Pept_M16_N"/>
</dbReference>
<evidence type="ECO:0000256" key="2">
    <source>
        <dbReference type="SAM" id="MobiDB-lite"/>
    </source>
</evidence>
<feature type="domain" description="Peptidase M16 N-terminal" evidence="4">
    <location>
        <begin position="160"/>
        <end position="255"/>
    </location>
</feature>
<feature type="domain" description="Peptidase M16 N-terminal" evidence="4">
    <location>
        <begin position="60"/>
        <end position="114"/>
    </location>
</feature>
<organism evidence="6 7">
    <name type="scientific">Candidatus Ozemobacter sibiricus</name>
    <dbReference type="NCBI Taxonomy" id="2268124"/>
    <lineage>
        <taxon>Bacteria</taxon>
        <taxon>Candidatus Ozemobacteria</taxon>
        <taxon>Candidatus Ozemobacterales</taxon>
        <taxon>Candidatus Ozemobacteraceae</taxon>
        <taxon>Candidatus Ozemobacter</taxon>
    </lineage>
</organism>
<dbReference type="AlphaFoldDB" id="A0A367ZKV7"/>
<feature type="domain" description="Peptidase M16 C-terminal" evidence="5">
    <location>
        <begin position="265"/>
        <end position="439"/>
    </location>
</feature>
<feature type="signal peptide" evidence="3">
    <location>
        <begin position="1"/>
        <end position="30"/>
    </location>
</feature>
<comment type="caution">
    <text evidence="6">The sequence shown here is derived from an EMBL/GenBank/DDBJ whole genome shotgun (WGS) entry which is preliminary data.</text>
</comment>
<dbReference type="InterPro" id="IPR050361">
    <property type="entry name" value="MPP/UQCRC_Complex"/>
</dbReference>
<dbReference type="Proteomes" id="UP000252355">
    <property type="component" value="Unassembled WGS sequence"/>
</dbReference>
<dbReference type="Pfam" id="PF00675">
    <property type="entry name" value="Peptidase_M16"/>
    <property type="match status" value="2"/>
</dbReference>
<proteinExistence type="inferred from homology"/>
<feature type="compositionally biased region" description="Low complexity" evidence="2">
    <location>
        <begin position="524"/>
        <end position="591"/>
    </location>
</feature>
<evidence type="ECO:0000313" key="6">
    <source>
        <dbReference type="EMBL" id="RCK78736.1"/>
    </source>
</evidence>
<evidence type="ECO:0000259" key="5">
    <source>
        <dbReference type="Pfam" id="PF05193"/>
    </source>
</evidence>
<sequence length="602" mass="64608">MPRSLLGKIVFFLASSFATTLFLPSGAVEAVDLAFDRTVLEKAVVEHVLDNGLRILILPRPEVPVVSLVTWADVGGADDPKGLTGMAHMFEHMAFKGTSTIGSRDIVRERELMAREDAIFAAIQAERAKGPRADPAVLASLTADLERASAEAYQLVEPSAFANLLQREGGTGLNAFTSRDQTAYIVSLPANKIELWMAMESERFLDPVLREMYKEREVVAEERRMTVENRPSGKLFEDFIATAFKAHPYGQPLIGHMSDIQNYSRAAAMEVFQRAYGPGNLILSIVGDVDPARVIALAKKYWGRLPARPVPGRLTTVEPEQLGERRVIIEDRAQPTLLIGWHVPAGTHPDTPAIEALTDILGQGRTSRLHRRLVRDLKAAVSVSAFTGFPGTKYPSLAVVYAMPAPGSTNASCEAVIHEEIARLQNEPLTNEDLEKVKARAMAGFLRGLRSNMGLAQQLASYQQLWGDWRELFRELDRINAVTPADVQRVARTYFTARNRTVAMLETIATPAASSPARLVATPDAAGATAGAPTAPSTPSAMASPTGTGPAAAAATPAAASAPASAIPEVQPSTAPTTTAAGSQPSPATTAIASEPTQEKQP</sequence>
<evidence type="ECO:0000256" key="1">
    <source>
        <dbReference type="ARBA" id="ARBA00007261"/>
    </source>
</evidence>